<dbReference type="GO" id="GO:0009507">
    <property type="term" value="C:chloroplast"/>
    <property type="evidence" value="ECO:0007669"/>
    <property type="project" value="UniProtKB-SubCell"/>
</dbReference>
<reference evidence="10" key="1">
    <citation type="submission" date="2016-06" db="EMBL/GenBank/DDBJ databases">
        <title>Parallel loss of symbiosis genes in relatives of nitrogen-fixing non-legume Parasponia.</title>
        <authorList>
            <person name="Van Velzen R."/>
            <person name="Holmer R."/>
            <person name="Bu F."/>
            <person name="Rutten L."/>
            <person name="Van Zeijl A."/>
            <person name="Liu W."/>
            <person name="Santuari L."/>
            <person name="Cao Q."/>
            <person name="Sharma T."/>
            <person name="Shen D."/>
            <person name="Roswanjaya Y."/>
            <person name="Wardhani T."/>
            <person name="Kalhor M.S."/>
            <person name="Jansen J."/>
            <person name="Van den Hoogen J."/>
            <person name="Gungor B."/>
            <person name="Hartog M."/>
            <person name="Hontelez J."/>
            <person name="Verver J."/>
            <person name="Yang W.-C."/>
            <person name="Schijlen E."/>
            <person name="Repin R."/>
            <person name="Schilthuizen M."/>
            <person name="Schranz E."/>
            <person name="Heidstra R."/>
            <person name="Miyata K."/>
            <person name="Fedorova E."/>
            <person name="Kohlen W."/>
            <person name="Bisseling T."/>
            <person name="Smit S."/>
            <person name="Geurts R."/>
        </authorList>
    </citation>
    <scope>NUCLEOTIDE SEQUENCE [LARGE SCALE GENOMIC DNA]</scope>
    <source>
        <strain evidence="10">cv. RG33-2</strain>
    </source>
</reference>
<comment type="catalytic activity">
    <reaction evidence="8">
        <text>(9Z,13S,15Z)-12,13-epoxyoctadeca-9,11,15-trienoate = (9S,13S,15Z)-12-oxophyto-10,15-dienoate</text>
        <dbReference type="Rhea" id="RHEA:22592"/>
        <dbReference type="ChEBI" id="CHEBI:36438"/>
        <dbReference type="ChEBI" id="CHEBI:57411"/>
        <dbReference type="EC" id="5.3.99.6"/>
    </reaction>
</comment>
<evidence type="ECO:0000256" key="7">
    <source>
        <dbReference type="ARBA" id="ARBA00023235"/>
    </source>
</evidence>
<evidence type="ECO:0000256" key="4">
    <source>
        <dbReference type="ARBA" id="ARBA00022528"/>
    </source>
</evidence>
<evidence type="ECO:0000256" key="2">
    <source>
        <dbReference type="ARBA" id="ARBA00007982"/>
    </source>
</evidence>
<evidence type="ECO:0000256" key="5">
    <source>
        <dbReference type="ARBA" id="ARBA00022640"/>
    </source>
</evidence>
<comment type="similarity">
    <text evidence="2">Belongs to the allene oxide cyclase family.</text>
</comment>
<keyword evidence="5" id="KW-0934">Plastid</keyword>
<evidence type="ECO:0000313" key="10">
    <source>
        <dbReference type="Proteomes" id="UP000237000"/>
    </source>
</evidence>
<dbReference type="AlphaFoldDB" id="A0A2P5END3"/>
<dbReference type="GO" id="GO:0046423">
    <property type="term" value="F:allene-oxide cyclase activity"/>
    <property type="evidence" value="ECO:0007669"/>
    <property type="project" value="UniProtKB-EC"/>
</dbReference>
<evidence type="ECO:0000256" key="8">
    <source>
        <dbReference type="ARBA" id="ARBA00049891"/>
    </source>
</evidence>
<name>A0A2P5END3_TREOI</name>
<keyword evidence="4" id="KW-0150">Chloroplast</keyword>
<proteinExistence type="inferred from homology"/>
<gene>
    <name evidence="9" type="primary">TorAOC2</name>
    <name evidence="9" type="ORF">TorRG33x02_171660</name>
</gene>
<dbReference type="Gene3D" id="2.40.480.10">
    <property type="entry name" value="Allene oxide cyclase-like"/>
    <property type="match status" value="1"/>
</dbReference>
<evidence type="ECO:0000256" key="1">
    <source>
        <dbReference type="ARBA" id="ARBA00004229"/>
    </source>
</evidence>
<dbReference type="InterPro" id="IPR044859">
    <property type="entry name" value="Allene_oxi_cyc_Dirigent"/>
</dbReference>
<evidence type="ECO:0000313" key="9">
    <source>
        <dbReference type="EMBL" id="PON87053.1"/>
    </source>
</evidence>
<dbReference type="EC" id="5.3.99.6" evidence="3"/>
<dbReference type="FunCoup" id="A0A2P5END3">
    <property type="interactions" value="1489"/>
</dbReference>
<keyword evidence="7" id="KW-0413">Isomerase</keyword>
<evidence type="ECO:0000256" key="3">
    <source>
        <dbReference type="ARBA" id="ARBA00012209"/>
    </source>
</evidence>
<dbReference type="GO" id="GO:0009695">
    <property type="term" value="P:jasmonic acid biosynthetic process"/>
    <property type="evidence" value="ECO:0007669"/>
    <property type="project" value="InterPro"/>
</dbReference>
<dbReference type="Pfam" id="PF06351">
    <property type="entry name" value="Allene_ox_cyc"/>
    <property type="match status" value="1"/>
</dbReference>
<sequence>MASTTPLKTTSLLRISSPISCRSPSETQTQLGFNLSNSFPTLKLSSISTLQKSPTPQNNTNNFTPKAFFFQKKKNLAESSKPPTKVQELHVYEINERDRGSPAVLKLSQKPVNSLGDLVPFTNKIYSGDLERRLGITSGICVLIRHVPEKKGDRYEAIFSFYFGEYGHLSVQGPYLTYDDTYLAVTGGSGVFEGAYGQVKLRQLVFPFKIFYTFYLKGIRDLPPELVGKSPVAPAPDVEPSPAAKAGEAHAIIPNFTN</sequence>
<protein>
    <recommendedName>
        <fullName evidence="3">allene-oxide cyclase</fullName>
        <ecNumber evidence="3">5.3.99.6</ecNumber>
    </recommendedName>
</protein>
<comment type="caution">
    <text evidence="9">The sequence shown here is derived from an EMBL/GenBank/DDBJ whole genome shotgun (WGS) entry which is preliminary data.</text>
</comment>
<evidence type="ECO:0000256" key="6">
    <source>
        <dbReference type="ARBA" id="ARBA00022946"/>
    </source>
</evidence>
<dbReference type="OrthoDB" id="1894474at2759"/>
<comment type="subcellular location">
    <subcellularLocation>
        <location evidence="1">Plastid</location>
        <location evidence="1">Chloroplast</location>
    </subcellularLocation>
</comment>
<dbReference type="PANTHER" id="PTHR31843">
    <property type="entry name" value="ALLENE OXIDE CYCLASE 4, CHLOROPLASTIC"/>
    <property type="match status" value="1"/>
</dbReference>
<keyword evidence="10" id="KW-1185">Reference proteome</keyword>
<dbReference type="InParanoid" id="A0A2P5END3"/>
<keyword evidence="6" id="KW-0809">Transit peptide</keyword>
<dbReference type="InterPro" id="IPR034871">
    <property type="entry name" value="Allene_oxi_cyc_sf"/>
</dbReference>
<dbReference type="EMBL" id="JXTC01000122">
    <property type="protein sequence ID" value="PON87053.1"/>
    <property type="molecule type" value="Genomic_DNA"/>
</dbReference>
<dbReference type="STRING" id="63057.A0A2P5END3"/>
<dbReference type="SUPFAM" id="SSF141493">
    <property type="entry name" value="Allene oxide cyclase-like"/>
    <property type="match status" value="1"/>
</dbReference>
<accession>A0A2P5END3</accession>
<dbReference type="Proteomes" id="UP000237000">
    <property type="component" value="Unassembled WGS sequence"/>
</dbReference>
<dbReference type="PANTHER" id="PTHR31843:SF11">
    <property type="entry name" value="ALLENE OXIDE CYCLASE 4, CHLOROPLASTIC"/>
    <property type="match status" value="1"/>
</dbReference>
<dbReference type="InterPro" id="IPR009410">
    <property type="entry name" value="Allene_ox_cyc"/>
</dbReference>
<organism evidence="9 10">
    <name type="scientific">Trema orientale</name>
    <name type="common">Charcoal tree</name>
    <name type="synonym">Celtis orientalis</name>
    <dbReference type="NCBI Taxonomy" id="63057"/>
    <lineage>
        <taxon>Eukaryota</taxon>
        <taxon>Viridiplantae</taxon>
        <taxon>Streptophyta</taxon>
        <taxon>Embryophyta</taxon>
        <taxon>Tracheophyta</taxon>
        <taxon>Spermatophyta</taxon>
        <taxon>Magnoliopsida</taxon>
        <taxon>eudicotyledons</taxon>
        <taxon>Gunneridae</taxon>
        <taxon>Pentapetalae</taxon>
        <taxon>rosids</taxon>
        <taxon>fabids</taxon>
        <taxon>Rosales</taxon>
        <taxon>Cannabaceae</taxon>
        <taxon>Trema</taxon>
    </lineage>
</organism>